<dbReference type="GO" id="GO:0016301">
    <property type="term" value="F:kinase activity"/>
    <property type="evidence" value="ECO:0007669"/>
    <property type="project" value="UniProtKB-KW"/>
</dbReference>
<evidence type="ECO:0000256" key="1">
    <source>
        <dbReference type="ARBA" id="ARBA00004370"/>
    </source>
</evidence>
<dbReference type="Pfam" id="PF00560">
    <property type="entry name" value="LRR_1"/>
    <property type="match status" value="1"/>
</dbReference>
<accession>A0A830D640</accession>
<dbReference type="FunFam" id="3.80.10.10:FF:000400">
    <property type="entry name" value="Nuclear pore complex protein NUP107"/>
    <property type="match status" value="1"/>
</dbReference>
<dbReference type="SUPFAM" id="SSF52058">
    <property type="entry name" value="L domain-like"/>
    <property type="match status" value="1"/>
</dbReference>
<keyword evidence="3" id="KW-0732">Signal</keyword>
<comment type="caution">
    <text evidence="7">The sequence shown here is derived from an EMBL/GenBank/DDBJ whole genome shotgun (WGS) entry which is preliminary data.</text>
</comment>
<comment type="subcellular location">
    <subcellularLocation>
        <location evidence="1">Membrane</location>
    </subcellularLocation>
</comment>
<evidence type="ECO:0000256" key="5">
    <source>
        <dbReference type="ARBA" id="ARBA00023136"/>
    </source>
</evidence>
<evidence type="ECO:0000256" key="4">
    <source>
        <dbReference type="ARBA" id="ARBA00022737"/>
    </source>
</evidence>
<dbReference type="Proteomes" id="UP000653305">
    <property type="component" value="Unassembled WGS sequence"/>
</dbReference>
<keyword evidence="5" id="KW-0472">Membrane</keyword>
<keyword evidence="8" id="KW-1185">Reference proteome</keyword>
<protein>
    <submittedName>
        <fullName evidence="7">Brassinosteroid insensitive 1-associated receptor kinase 1</fullName>
    </submittedName>
</protein>
<evidence type="ECO:0000256" key="2">
    <source>
        <dbReference type="ARBA" id="ARBA00022614"/>
    </source>
</evidence>
<evidence type="ECO:0000259" key="6">
    <source>
        <dbReference type="Pfam" id="PF08263"/>
    </source>
</evidence>
<keyword evidence="4" id="KW-0677">Repeat</keyword>
<keyword evidence="2" id="KW-0433">Leucine-rich repeat</keyword>
<dbReference type="AlphaFoldDB" id="A0A830D640"/>
<dbReference type="Gene3D" id="3.80.10.10">
    <property type="entry name" value="Ribonuclease Inhibitor"/>
    <property type="match status" value="1"/>
</dbReference>
<sequence length="169" mass="19165">MTGEALLAFKNQISDPLNSLRSWDPNSDPCTWFHISCNEKNNVTRIDLGNAGLSGLLIRDLANLTSLEYLNLYNNSLTGNIPEEFGNLTNLVSMIISYNFLNGTFPRALSKLTKLEDLCVSSFYASSYSQLLFWFTCNLFSSNPRDFIYVLLSFFQIVECYTVRSSYLS</sequence>
<dbReference type="OrthoDB" id="1394818at2759"/>
<reference evidence="7" key="1">
    <citation type="submission" date="2020-07" db="EMBL/GenBank/DDBJ databases">
        <title>Ethylene signaling mediates host invasion by parasitic plants.</title>
        <authorList>
            <person name="Yoshida S."/>
        </authorList>
    </citation>
    <scope>NUCLEOTIDE SEQUENCE</scope>
    <source>
        <strain evidence="7">Okayama</strain>
    </source>
</reference>
<evidence type="ECO:0000313" key="8">
    <source>
        <dbReference type="Proteomes" id="UP000653305"/>
    </source>
</evidence>
<dbReference type="InterPro" id="IPR013210">
    <property type="entry name" value="LRR_N_plant-typ"/>
</dbReference>
<keyword evidence="7" id="KW-0675">Receptor</keyword>
<dbReference type="Pfam" id="PF08263">
    <property type="entry name" value="LRRNT_2"/>
    <property type="match status" value="1"/>
</dbReference>
<dbReference type="PANTHER" id="PTHR47988">
    <property type="entry name" value="SOMATIC EMBRYOGENESIS RECEPTOR KINASE 1"/>
    <property type="match status" value="1"/>
</dbReference>
<feature type="domain" description="Leucine-rich repeat-containing N-terminal plant-type" evidence="6">
    <location>
        <begin position="3"/>
        <end position="38"/>
    </location>
</feature>
<dbReference type="GO" id="GO:0016020">
    <property type="term" value="C:membrane"/>
    <property type="evidence" value="ECO:0007669"/>
    <property type="project" value="UniProtKB-SubCell"/>
</dbReference>
<evidence type="ECO:0000256" key="3">
    <source>
        <dbReference type="ARBA" id="ARBA00022729"/>
    </source>
</evidence>
<keyword evidence="7" id="KW-0808">Transferase</keyword>
<keyword evidence="7" id="KW-0418">Kinase</keyword>
<dbReference type="InterPro" id="IPR032675">
    <property type="entry name" value="LRR_dom_sf"/>
</dbReference>
<organism evidence="7 8">
    <name type="scientific">Phtheirospermum japonicum</name>
    <dbReference type="NCBI Taxonomy" id="374723"/>
    <lineage>
        <taxon>Eukaryota</taxon>
        <taxon>Viridiplantae</taxon>
        <taxon>Streptophyta</taxon>
        <taxon>Embryophyta</taxon>
        <taxon>Tracheophyta</taxon>
        <taxon>Spermatophyta</taxon>
        <taxon>Magnoliopsida</taxon>
        <taxon>eudicotyledons</taxon>
        <taxon>Gunneridae</taxon>
        <taxon>Pentapetalae</taxon>
        <taxon>asterids</taxon>
        <taxon>lamiids</taxon>
        <taxon>Lamiales</taxon>
        <taxon>Orobanchaceae</taxon>
        <taxon>Orobanchaceae incertae sedis</taxon>
        <taxon>Phtheirospermum</taxon>
    </lineage>
</organism>
<dbReference type="InterPro" id="IPR001611">
    <property type="entry name" value="Leu-rich_rpt"/>
</dbReference>
<evidence type="ECO:0000313" key="7">
    <source>
        <dbReference type="EMBL" id="GFQ03975.1"/>
    </source>
</evidence>
<gene>
    <name evidence="7" type="ORF">PHJA_002541400</name>
</gene>
<name>A0A830D640_9LAMI</name>
<dbReference type="EMBL" id="BMAC01000889">
    <property type="protein sequence ID" value="GFQ03975.1"/>
    <property type="molecule type" value="Genomic_DNA"/>
</dbReference>
<proteinExistence type="predicted"/>